<organism evidence="3 4">
    <name type="scientific">Paenibacillus amylolyticus</name>
    <dbReference type="NCBI Taxonomy" id="1451"/>
    <lineage>
        <taxon>Bacteria</taxon>
        <taxon>Bacillati</taxon>
        <taxon>Bacillota</taxon>
        <taxon>Bacilli</taxon>
        <taxon>Bacillales</taxon>
        <taxon>Paenibacillaceae</taxon>
        <taxon>Paenibacillus</taxon>
    </lineage>
</organism>
<gene>
    <name evidence="3" type="ORF">J2W91_005156</name>
</gene>
<dbReference type="AlphaFoldDB" id="A0AAP5LTG4"/>
<feature type="transmembrane region" description="Helical" evidence="2">
    <location>
        <begin position="42"/>
        <end position="62"/>
    </location>
</feature>
<evidence type="ECO:0000256" key="2">
    <source>
        <dbReference type="SAM" id="Phobius"/>
    </source>
</evidence>
<feature type="region of interest" description="Disordered" evidence="1">
    <location>
        <begin position="379"/>
        <end position="400"/>
    </location>
</feature>
<feature type="compositionally biased region" description="Basic and acidic residues" evidence="1">
    <location>
        <begin position="387"/>
        <end position="399"/>
    </location>
</feature>
<proteinExistence type="predicted"/>
<comment type="caution">
    <text evidence="3">The sequence shown here is derived from an EMBL/GenBank/DDBJ whole genome shotgun (WGS) entry which is preliminary data.</text>
</comment>
<sequence>MNDSVSSKGKLGLSCVAALLIGIYIYPILTLTSLYATGSLPYTLMFYYIITAGLAVLIQYRLPRLGSHAFYRLGAVIILGALIFLMTNLTLSLPWLELYTVGVWGMISAYIGLTSGSYLRSTATLRLQLVGVSSSILLSVASSWGEPFHLLQPYVTSLYVSGVICFAGWMITLYSSQMDRAILNDSKRRMVLREFARANRQRLMWILITIGLIGAFPSLAAWLGPLRDRLLAWIRGLLNTSGQETPIPPAEPMNTPMLPEQTTEGNSEPSILWDILGWVVLIAVILVILWFMMRWGQGALHRLMERLKGMMNSKDKKMTPPTEYMDISETLAAPTRVRKPWFRKKEPLPTQDRDRIRFYYRKWINSATRSGVHIEGSQTPLETGEIVQREGSKQEDKRLSTILPDAYNAVRYGKKAPDNTKMNELDQIWKS</sequence>
<evidence type="ECO:0000313" key="3">
    <source>
        <dbReference type="EMBL" id="MDR6726634.1"/>
    </source>
</evidence>
<evidence type="ECO:0000256" key="1">
    <source>
        <dbReference type="SAM" id="MobiDB-lite"/>
    </source>
</evidence>
<feature type="transmembrane region" description="Helical" evidence="2">
    <location>
        <begin position="93"/>
        <end position="113"/>
    </location>
</feature>
<evidence type="ECO:0000313" key="4">
    <source>
        <dbReference type="Proteomes" id="UP001254832"/>
    </source>
</evidence>
<protein>
    <recommendedName>
        <fullName evidence="5">DUF4129 domain-containing protein</fullName>
    </recommendedName>
</protein>
<dbReference type="Proteomes" id="UP001254832">
    <property type="component" value="Unassembled WGS sequence"/>
</dbReference>
<feature type="transmembrane region" description="Helical" evidence="2">
    <location>
        <begin position="156"/>
        <end position="174"/>
    </location>
</feature>
<keyword evidence="2" id="KW-1133">Transmembrane helix</keyword>
<feature type="transmembrane region" description="Helical" evidence="2">
    <location>
        <begin position="12"/>
        <end position="36"/>
    </location>
</feature>
<feature type="transmembrane region" description="Helical" evidence="2">
    <location>
        <begin position="203"/>
        <end position="223"/>
    </location>
</feature>
<accession>A0AAP5LTG4</accession>
<feature type="transmembrane region" description="Helical" evidence="2">
    <location>
        <begin position="275"/>
        <end position="293"/>
    </location>
</feature>
<dbReference type="RefSeq" id="WP_310145114.1">
    <property type="nucleotide sequence ID" value="NZ_JAVDTR010000019.1"/>
</dbReference>
<name>A0AAP5LTG4_PAEAM</name>
<feature type="transmembrane region" description="Helical" evidence="2">
    <location>
        <begin position="69"/>
        <end position="87"/>
    </location>
</feature>
<keyword evidence="2" id="KW-0472">Membrane</keyword>
<evidence type="ECO:0008006" key="5">
    <source>
        <dbReference type="Google" id="ProtNLM"/>
    </source>
</evidence>
<reference evidence="3" key="1">
    <citation type="submission" date="2023-07" db="EMBL/GenBank/DDBJ databases">
        <title>Sorghum-associated microbial communities from plants grown in Nebraska, USA.</title>
        <authorList>
            <person name="Schachtman D."/>
        </authorList>
    </citation>
    <scope>NUCLEOTIDE SEQUENCE</scope>
    <source>
        <strain evidence="3">BE80</strain>
    </source>
</reference>
<dbReference type="EMBL" id="JAVDTR010000019">
    <property type="protein sequence ID" value="MDR6726634.1"/>
    <property type="molecule type" value="Genomic_DNA"/>
</dbReference>
<keyword evidence="2" id="KW-0812">Transmembrane</keyword>
<feature type="transmembrane region" description="Helical" evidence="2">
    <location>
        <begin position="125"/>
        <end position="144"/>
    </location>
</feature>